<feature type="compositionally biased region" description="Basic residues" evidence="1">
    <location>
        <begin position="29"/>
        <end position="40"/>
    </location>
</feature>
<dbReference type="Proteomes" id="UP000075243">
    <property type="component" value="Unassembled WGS sequence"/>
</dbReference>
<feature type="region of interest" description="Disordered" evidence="1">
    <location>
        <begin position="74"/>
        <end position="115"/>
    </location>
</feature>
<evidence type="ECO:0000313" key="3">
    <source>
        <dbReference type="Proteomes" id="UP000075243"/>
    </source>
</evidence>
<protein>
    <submittedName>
        <fullName evidence="2">Uncharacterized protein</fullName>
    </submittedName>
</protein>
<name>A0A151QWJ2_CAJCA</name>
<evidence type="ECO:0000313" key="2">
    <source>
        <dbReference type="EMBL" id="KYP34701.1"/>
    </source>
</evidence>
<feature type="region of interest" description="Disordered" evidence="1">
    <location>
        <begin position="234"/>
        <end position="261"/>
    </location>
</feature>
<keyword evidence="3" id="KW-1185">Reference proteome</keyword>
<dbReference type="AlphaFoldDB" id="A0A151QWJ2"/>
<proteinExistence type="predicted"/>
<feature type="compositionally biased region" description="Basic and acidic residues" evidence="1">
    <location>
        <begin position="98"/>
        <end position="108"/>
    </location>
</feature>
<organism evidence="2 3">
    <name type="scientific">Cajanus cajan</name>
    <name type="common">Pigeon pea</name>
    <name type="synonym">Cajanus indicus</name>
    <dbReference type="NCBI Taxonomy" id="3821"/>
    <lineage>
        <taxon>Eukaryota</taxon>
        <taxon>Viridiplantae</taxon>
        <taxon>Streptophyta</taxon>
        <taxon>Embryophyta</taxon>
        <taxon>Tracheophyta</taxon>
        <taxon>Spermatophyta</taxon>
        <taxon>Magnoliopsida</taxon>
        <taxon>eudicotyledons</taxon>
        <taxon>Gunneridae</taxon>
        <taxon>Pentapetalae</taxon>
        <taxon>rosids</taxon>
        <taxon>fabids</taxon>
        <taxon>Fabales</taxon>
        <taxon>Fabaceae</taxon>
        <taxon>Papilionoideae</taxon>
        <taxon>50 kb inversion clade</taxon>
        <taxon>NPAAA clade</taxon>
        <taxon>indigoferoid/millettioid clade</taxon>
        <taxon>Phaseoleae</taxon>
        <taxon>Cajanus</taxon>
    </lineage>
</organism>
<gene>
    <name evidence="2" type="ORF">KK1_044330</name>
</gene>
<dbReference type="STRING" id="3821.A0A151QWJ2"/>
<dbReference type="EMBL" id="KQ484537">
    <property type="protein sequence ID" value="KYP34701.1"/>
    <property type="molecule type" value="Genomic_DNA"/>
</dbReference>
<reference evidence="2" key="1">
    <citation type="journal article" date="2012" name="Nat. Biotechnol.">
        <title>Draft genome sequence of pigeonpea (Cajanus cajan), an orphan legume crop of resource-poor farmers.</title>
        <authorList>
            <person name="Varshney R.K."/>
            <person name="Chen W."/>
            <person name="Li Y."/>
            <person name="Bharti A.K."/>
            <person name="Saxena R.K."/>
            <person name="Schlueter J.A."/>
            <person name="Donoghue M.T."/>
            <person name="Azam S."/>
            <person name="Fan G."/>
            <person name="Whaley A.M."/>
            <person name="Farmer A.D."/>
            <person name="Sheridan J."/>
            <person name="Iwata A."/>
            <person name="Tuteja R."/>
            <person name="Penmetsa R.V."/>
            <person name="Wu W."/>
            <person name="Upadhyaya H.D."/>
            <person name="Yang S.P."/>
            <person name="Shah T."/>
            <person name="Saxena K.B."/>
            <person name="Michael T."/>
            <person name="McCombie W.R."/>
            <person name="Yang B."/>
            <person name="Zhang G."/>
            <person name="Yang H."/>
            <person name="Wang J."/>
            <person name="Spillane C."/>
            <person name="Cook D.R."/>
            <person name="May G.D."/>
            <person name="Xu X."/>
            <person name="Jackson S.A."/>
        </authorList>
    </citation>
    <scope>NUCLEOTIDE SEQUENCE [LARGE SCALE GENOMIC DNA]</scope>
</reference>
<feature type="region of interest" description="Disordered" evidence="1">
    <location>
        <begin position="1"/>
        <end position="40"/>
    </location>
</feature>
<feature type="compositionally biased region" description="Polar residues" evidence="1">
    <location>
        <begin position="252"/>
        <end position="261"/>
    </location>
</feature>
<dbReference type="Gramene" id="C.cajan_41401.t">
    <property type="protein sequence ID" value="C.cajan_41401.t"/>
    <property type="gene ID" value="C.cajan_41401"/>
</dbReference>
<accession>A0A151QWJ2</accession>
<evidence type="ECO:0000256" key="1">
    <source>
        <dbReference type="SAM" id="MobiDB-lite"/>
    </source>
</evidence>
<sequence>MNFRELSPSIEVPSNVLPPIDSSPAIMSQKKKPHKKRSQRKLQHLDVLIDVNLPTQAQAHSSPAMNLRELSPSIEVPSNVSPPIDSSPANYVSEEETPQEKIPKEAPTSRRTNRVSSQHWNVDVIDLEGVIKKIKIKVREVNNLPSGERIVVEFDDQGQANGQAQGLLVGFCGILATDCNLFPINFKRWLGCKEKYTLLESQLHGTLNALKAYMIMKEGKIPDELASFFLSQPSDVGSEPKSPLDARGSFGGSNLNSQSNI</sequence>